<evidence type="ECO:0000313" key="1">
    <source>
        <dbReference type="EMBL" id="SVC97652.1"/>
    </source>
</evidence>
<reference evidence="1" key="1">
    <citation type="submission" date="2018-05" db="EMBL/GenBank/DDBJ databases">
        <authorList>
            <person name="Lanie J.A."/>
            <person name="Ng W.-L."/>
            <person name="Kazmierczak K.M."/>
            <person name="Andrzejewski T.M."/>
            <person name="Davidsen T.M."/>
            <person name="Wayne K.J."/>
            <person name="Tettelin H."/>
            <person name="Glass J.I."/>
            <person name="Rusch D."/>
            <person name="Podicherti R."/>
            <person name="Tsui H.-C.T."/>
            <person name="Winkler M.E."/>
        </authorList>
    </citation>
    <scope>NUCLEOTIDE SEQUENCE</scope>
</reference>
<dbReference type="EMBL" id="UINC01122066">
    <property type="protein sequence ID" value="SVC97652.1"/>
    <property type="molecule type" value="Genomic_DNA"/>
</dbReference>
<protein>
    <submittedName>
        <fullName evidence="1">Uncharacterized protein</fullName>
    </submittedName>
</protein>
<name>A0A382RK66_9ZZZZ</name>
<dbReference type="AlphaFoldDB" id="A0A382RK66"/>
<sequence length="36" mass="4115">MDFLMFADIGVLEFALKEKEVSLILYNVNIMVGHIT</sequence>
<organism evidence="1">
    <name type="scientific">marine metagenome</name>
    <dbReference type="NCBI Taxonomy" id="408172"/>
    <lineage>
        <taxon>unclassified sequences</taxon>
        <taxon>metagenomes</taxon>
        <taxon>ecological metagenomes</taxon>
    </lineage>
</organism>
<proteinExistence type="predicted"/>
<accession>A0A382RK66</accession>
<gene>
    <name evidence="1" type="ORF">METZ01_LOCUS350506</name>
</gene>